<evidence type="ECO:0000256" key="6">
    <source>
        <dbReference type="ARBA" id="ARBA00023002"/>
    </source>
</evidence>
<feature type="signal peptide" evidence="8">
    <location>
        <begin position="1"/>
        <end position="18"/>
    </location>
</feature>
<dbReference type="InterPro" id="IPR036188">
    <property type="entry name" value="FAD/NAD-bd_sf"/>
</dbReference>
<reference evidence="10" key="1">
    <citation type="submission" date="2023-08" db="EMBL/GenBank/DDBJ databases">
        <authorList>
            <person name="Chen Y."/>
            <person name="Shah S."/>
            <person name="Dougan E. K."/>
            <person name="Thang M."/>
            <person name="Chan C."/>
        </authorList>
    </citation>
    <scope>NUCLEOTIDE SEQUENCE</scope>
</reference>
<sequence length="506" mass="55634">MSEMARWLFLCCSLPCVAHKVAVVGAGINGGSAVHFLRQLTDDELVLYEAEREVGGRTYTQRFANVTVDVGGTAIYSKNRYMAGFAKSFGLQPSADDDLNSLIGIWDGQSMRTELNMDSMAMSALKLLFRYGLSPLRVIPVVREAVGHFDGIYDLQGAGQSFETPAELLRALRVFNLTQTSAYDFLAGLGVDDRFVRELVDGASRCNYNQPGTLNAFAELISLAGAGVGGHVFSLANGTQAVARGLARSASRQLLGERVTEVQESNGGYVVISEGKGGIRREQFDGVILATPLELTKIRLPASAKQLGRGREYQTTYTTFVHGMLNKTYFGLETSVAEIPSDIFTTESSTSPFSSYGVHKILADGSVVVKLFSRTQLTDEQLHALFPKVFEVYRYTWKAYPKLQPLPLEQWASFRLGRGLIYTSWLETSASAMEVAAIAGRNGALLMREALQAKTARTARSTRERKEFRGFARGSPRQVHNKPLLIEQAYDYGRVFKKATHLGPVQ</sequence>
<evidence type="ECO:0000256" key="7">
    <source>
        <dbReference type="ARBA" id="ARBA00023180"/>
    </source>
</evidence>
<dbReference type="GO" id="GO:0030327">
    <property type="term" value="P:prenylated protein catabolic process"/>
    <property type="evidence" value="ECO:0007669"/>
    <property type="project" value="TreeGrafter"/>
</dbReference>
<comment type="caution">
    <text evidence="10">The sequence shown here is derived from an EMBL/GenBank/DDBJ whole genome shotgun (WGS) entry which is preliminary data.</text>
</comment>
<evidence type="ECO:0000256" key="5">
    <source>
        <dbReference type="ARBA" id="ARBA00022827"/>
    </source>
</evidence>
<evidence type="ECO:0000313" key="10">
    <source>
        <dbReference type="EMBL" id="CAJ1379579.1"/>
    </source>
</evidence>
<name>A0AA36I4K6_9DINO</name>
<dbReference type="PANTHER" id="PTHR15944:SF0">
    <property type="entry name" value="PRENYLCYSTEINE LYASE DOMAIN-CONTAINING PROTEIN"/>
    <property type="match status" value="1"/>
</dbReference>
<protein>
    <recommendedName>
        <fullName evidence="9">Prenylcysteine lyase domain-containing protein</fullName>
    </recommendedName>
</protein>
<dbReference type="InterPro" id="IPR017046">
    <property type="entry name" value="Prenylcysteine_Oxase1"/>
</dbReference>
<feature type="chain" id="PRO_5041215472" description="Prenylcysteine lyase domain-containing protein" evidence="8">
    <location>
        <begin position="19"/>
        <end position="506"/>
    </location>
</feature>
<accession>A0AA36I4K6</accession>
<dbReference type="AlphaFoldDB" id="A0AA36I4K6"/>
<dbReference type="PANTHER" id="PTHR15944">
    <property type="entry name" value="FARNESYLCYSTEINE LYASE"/>
    <property type="match status" value="1"/>
</dbReference>
<keyword evidence="11" id="KW-1185">Reference proteome</keyword>
<keyword evidence="4 8" id="KW-0732">Signal</keyword>
<keyword evidence="3" id="KW-0285">Flavoprotein</keyword>
<dbReference type="GO" id="GO:0001735">
    <property type="term" value="F:prenylcysteine oxidase activity"/>
    <property type="evidence" value="ECO:0007669"/>
    <property type="project" value="InterPro"/>
</dbReference>
<dbReference type="Gene3D" id="3.50.50.60">
    <property type="entry name" value="FAD/NAD(P)-binding domain"/>
    <property type="match status" value="1"/>
</dbReference>
<dbReference type="Proteomes" id="UP001178507">
    <property type="component" value="Unassembled WGS sequence"/>
</dbReference>
<evidence type="ECO:0000259" key="9">
    <source>
        <dbReference type="Pfam" id="PF07156"/>
    </source>
</evidence>
<keyword evidence="6" id="KW-0560">Oxidoreductase</keyword>
<dbReference type="GO" id="GO:0030328">
    <property type="term" value="P:prenylcysteine catabolic process"/>
    <property type="evidence" value="ECO:0007669"/>
    <property type="project" value="InterPro"/>
</dbReference>
<comment type="cofactor">
    <cofactor evidence="1">
        <name>FAD</name>
        <dbReference type="ChEBI" id="CHEBI:57692"/>
    </cofactor>
</comment>
<evidence type="ECO:0000256" key="8">
    <source>
        <dbReference type="SAM" id="SignalP"/>
    </source>
</evidence>
<evidence type="ECO:0000256" key="1">
    <source>
        <dbReference type="ARBA" id="ARBA00001974"/>
    </source>
</evidence>
<dbReference type="Pfam" id="PF07156">
    <property type="entry name" value="Prenylcys_lyase"/>
    <property type="match status" value="1"/>
</dbReference>
<evidence type="ECO:0000256" key="4">
    <source>
        <dbReference type="ARBA" id="ARBA00022729"/>
    </source>
</evidence>
<comment type="similarity">
    <text evidence="2">Belongs to the prenylcysteine oxidase family.</text>
</comment>
<feature type="domain" description="Prenylcysteine lyase" evidence="9">
    <location>
        <begin position="120"/>
        <end position="456"/>
    </location>
</feature>
<dbReference type="SUPFAM" id="SSF51905">
    <property type="entry name" value="FAD/NAD(P)-binding domain"/>
    <property type="match status" value="1"/>
</dbReference>
<organism evidence="10 11">
    <name type="scientific">Effrenium voratum</name>
    <dbReference type="NCBI Taxonomy" id="2562239"/>
    <lineage>
        <taxon>Eukaryota</taxon>
        <taxon>Sar</taxon>
        <taxon>Alveolata</taxon>
        <taxon>Dinophyceae</taxon>
        <taxon>Suessiales</taxon>
        <taxon>Symbiodiniaceae</taxon>
        <taxon>Effrenium</taxon>
    </lineage>
</organism>
<proteinExistence type="inferred from homology"/>
<evidence type="ECO:0000256" key="3">
    <source>
        <dbReference type="ARBA" id="ARBA00022630"/>
    </source>
</evidence>
<evidence type="ECO:0000256" key="2">
    <source>
        <dbReference type="ARBA" id="ARBA00009967"/>
    </source>
</evidence>
<gene>
    <name evidence="10" type="ORF">EVOR1521_LOCUS7774</name>
</gene>
<keyword evidence="7" id="KW-0325">Glycoprotein</keyword>
<dbReference type="Pfam" id="PF13450">
    <property type="entry name" value="NAD_binding_8"/>
    <property type="match status" value="1"/>
</dbReference>
<evidence type="ECO:0000313" key="11">
    <source>
        <dbReference type="Proteomes" id="UP001178507"/>
    </source>
</evidence>
<keyword evidence="5" id="KW-0274">FAD</keyword>
<dbReference type="InterPro" id="IPR010795">
    <property type="entry name" value="Prenylcys_lyase"/>
</dbReference>
<dbReference type="EMBL" id="CAUJNA010000643">
    <property type="protein sequence ID" value="CAJ1379579.1"/>
    <property type="molecule type" value="Genomic_DNA"/>
</dbReference>